<reference evidence="7 8" key="1">
    <citation type="submission" date="2016-07" db="EMBL/GenBank/DDBJ databases">
        <title>Draft genome of the white-rot fungus Obba rivulosa 3A-2.</title>
        <authorList>
            <consortium name="DOE Joint Genome Institute"/>
            <person name="Miettinen O."/>
            <person name="Riley R."/>
            <person name="Acob R."/>
            <person name="Barry K."/>
            <person name="Cullen D."/>
            <person name="De Vries R."/>
            <person name="Hainaut M."/>
            <person name="Hatakka A."/>
            <person name="Henrissat B."/>
            <person name="Hilden K."/>
            <person name="Kuo R."/>
            <person name="Labutti K."/>
            <person name="Lipzen A."/>
            <person name="Makela M.R."/>
            <person name="Sandor L."/>
            <person name="Spatafora J.W."/>
            <person name="Grigoriev I.V."/>
            <person name="Hibbett D.S."/>
        </authorList>
    </citation>
    <scope>NUCLEOTIDE SEQUENCE [LARGE SCALE GENOMIC DNA]</scope>
    <source>
        <strain evidence="7 8">3A-2</strain>
    </source>
</reference>
<comment type="subcellular location">
    <subcellularLocation>
        <location evidence="1">Mitochondrion inner membrane</location>
        <topology evidence="1">Peripheral membrane protein</topology>
        <orientation evidence="1">Matrix side</orientation>
    </subcellularLocation>
</comment>
<dbReference type="EMBL" id="KV722339">
    <property type="protein sequence ID" value="OCH94942.1"/>
    <property type="molecule type" value="Genomic_DNA"/>
</dbReference>
<dbReference type="InterPro" id="IPR018796">
    <property type="entry name" value="COA8"/>
</dbReference>
<keyword evidence="8" id="KW-1185">Reference proteome</keyword>
<evidence type="ECO:0000256" key="4">
    <source>
        <dbReference type="ARBA" id="ARBA00022946"/>
    </source>
</evidence>
<dbReference type="GO" id="GO:0005743">
    <property type="term" value="C:mitochondrial inner membrane"/>
    <property type="evidence" value="ECO:0007669"/>
    <property type="project" value="UniProtKB-SubCell"/>
</dbReference>
<dbReference type="PANTHER" id="PTHR31107">
    <property type="entry name" value="APOPTOGENIC PROTEIN 1, MITOCHONDRIAL"/>
    <property type="match status" value="1"/>
</dbReference>
<sequence length="173" mass="19850">MQSLPRSLNALRPHSRLFHASAARAHLVGPPDPVSNLRPVIYDDAPPAPSNMHPYSLTEFGGDVREYQWKMQRQELDAFNHTFWAESNSRFEAAKSAILSSVPESCSPEQRERALSEFYRGWVAQEGARQRAYSAEWRRRNWASIWLGARVQYEKLVSRLSHPFSSGNSDKTY</sequence>
<keyword evidence="3" id="KW-0999">Mitochondrion inner membrane</keyword>
<dbReference type="AlphaFoldDB" id="A0A8E2J777"/>
<accession>A0A8E2J777</accession>
<evidence type="ECO:0000313" key="7">
    <source>
        <dbReference type="EMBL" id="OCH94942.1"/>
    </source>
</evidence>
<dbReference type="PANTHER" id="PTHR31107:SF2">
    <property type="entry name" value="CYTOCHROME C OXIDASE ASSEMBLY FACTOR 8"/>
    <property type="match status" value="1"/>
</dbReference>
<keyword evidence="4" id="KW-0809">Transit peptide</keyword>
<comment type="similarity">
    <text evidence="2">Belongs to the COA8 family.</text>
</comment>
<organism evidence="7 8">
    <name type="scientific">Obba rivulosa</name>
    <dbReference type="NCBI Taxonomy" id="1052685"/>
    <lineage>
        <taxon>Eukaryota</taxon>
        <taxon>Fungi</taxon>
        <taxon>Dikarya</taxon>
        <taxon>Basidiomycota</taxon>
        <taxon>Agaricomycotina</taxon>
        <taxon>Agaricomycetes</taxon>
        <taxon>Polyporales</taxon>
        <taxon>Gelatoporiaceae</taxon>
        <taxon>Obba</taxon>
    </lineage>
</organism>
<evidence type="ECO:0000256" key="5">
    <source>
        <dbReference type="ARBA" id="ARBA00023128"/>
    </source>
</evidence>
<evidence type="ECO:0000256" key="1">
    <source>
        <dbReference type="ARBA" id="ARBA00004443"/>
    </source>
</evidence>
<dbReference type="GO" id="GO:0097193">
    <property type="term" value="P:intrinsic apoptotic signaling pathway"/>
    <property type="evidence" value="ECO:0007669"/>
    <property type="project" value="InterPro"/>
</dbReference>
<dbReference type="Proteomes" id="UP000250043">
    <property type="component" value="Unassembled WGS sequence"/>
</dbReference>
<name>A0A8E2J777_9APHY</name>
<protein>
    <submittedName>
        <fullName evidence="7">Uncharacterized protein</fullName>
    </submittedName>
</protein>
<evidence type="ECO:0000256" key="6">
    <source>
        <dbReference type="ARBA" id="ARBA00023136"/>
    </source>
</evidence>
<proteinExistence type="inferred from homology"/>
<gene>
    <name evidence="7" type="ORF">OBBRIDRAFT_788679</name>
</gene>
<evidence type="ECO:0000256" key="3">
    <source>
        <dbReference type="ARBA" id="ARBA00022792"/>
    </source>
</evidence>
<evidence type="ECO:0000256" key="2">
    <source>
        <dbReference type="ARBA" id="ARBA00005453"/>
    </source>
</evidence>
<dbReference type="Pfam" id="PF10231">
    <property type="entry name" value="COA8"/>
    <property type="match status" value="1"/>
</dbReference>
<dbReference type="OrthoDB" id="6246201at2759"/>
<evidence type="ECO:0000313" key="8">
    <source>
        <dbReference type="Proteomes" id="UP000250043"/>
    </source>
</evidence>
<keyword evidence="6" id="KW-0472">Membrane</keyword>
<keyword evidence="5" id="KW-0496">Mitochondrion</keyword>